<protein>
    <recommendedName>
        <fullName evidence="4">Tyr recombinase domain-containing protein</fullName>
    </recommendedName>
</protein>
<accession>A0ABW1YZ21</accession>
<keyword evidence="1" id="KW-0233">DNA recombination</keyword>
<dbReference type="InterPro" id="IPR013762">
    <property type="entry name" value="Integrase-like_cat_sf"/>
</dbReference>
<proteinExistence type="predicted"/>
<dbReference type="Gene3D" id="1.10.443.10">
    <property type="entry name" value="Intergrase catalytic core"/>
    <property type="match status" value="1"/>
</dbReference>
<dbReference type="Proteomes" id="UP001596403">
    <property type="component" value="Unassembled WGS sequence"/>
</dbReference>
<organism evidence="2 3">
    <name type="scientific">Sulfitobacter profundi</name>
    <dbReference type="NCBI Taxonomy" id="2679961"/>
    <lineage>
        <taxon>Bacteria</taxon>
        <taxon>Pseudomonadati</taxon>
        <taxon>Pseudomonadota</taxon>
        <taxon>Alphaproteobacteria</taxon>
        <taxon>Rhodobacterales</taxon>
        <taxon>Roseobacteraceae</taxon>
        <taxon>Sulfitobacter</taxon>
    </lineage>
</organism>
<sequence length="503" mass="55856">MDIKLKSTLAPVGRTIRRAASGEQYNQKADVWGPFISGGRTIRFDFRDLTDSCDPFFVDTIKQVLSERMEEVATATAANNLAGVKKAVTMLIRSGQISDPIKILTTDHLNFLTMSLEATLSRKLFAFFKRCKNLFTKDAYDHLLDGGVSYQEIDTQDVVMTLDPTRGPYLDAEILAVDNALLAAFEADEIDRHRYLLIMTFRLYGVRPVTCSEITLGDIDLSDAHSVRVRFRVNKQTNAETSHSPFRPAPMLYGSLLREEVASLSKDFTISGWQELPLFPYEHETWNGRRHHTGGQNFNGFASSSTVGERYQLTMRQLNIISPRTGEKMVISARRDRHTVATQLALQGCSAEVIAAWMLHADTASCEVYVELATKHYQIMDSLLDGKFTHFAGRFFGKLISANHLDQFEDSGIIVDAEGSGNEVGGCATGGCSAIETLSAPYACFTCPSFRLSRSADLNPLLNSLLIKRKSASNDGQTEYLTSLDRHIAATHAAKMALEAYDE</sequence>
<evidence type="ECO:0000313" key="3">
    <source>
        <dbReference type="Proteomes" id="UP001596403"/>
    </source>
</evidence>
<gene>
    <name evidence="2" type="ORF">ACFQAU_11405</name>
</gene>
<dbReference type="SUPFAM" id="SSF56349">
    <property type="entry name" value="DNA breaking-rejoining enzymes"/>
    <property type="match status" value="1"/>
</dbReference>
<keyword evidence="3" id="KW-1185">Reference proteome</keyword>
<comment type="caution">
    <text evidence="2">The sequence shown here is derived from an EMBL/GenBank/DDBJ whole genome shotgun (WGS) entry which is preliminary data.</text>
</comment>
<reference evidence="3" key="1">
    <citation type="journal article" date="2019" name="Int. J. Syst. Evol. Microbiol.">
        <title>The Global Catalogue of Microorganisms (GCM) 10K type strain sequencing project: providing services to taxonomists for standard genome sequencing and annotation.</title>
        <authorList>
            <consortium name="The Broad Institute Genomics Platform"/>
            <consortium name="The Broad Institute Genome Sequencing Center for Infectious Disease"/>
            <person name="Wu L."/>
            <person name="Ma J."/>
        </authorList>
    </citation>
    <scope>NUCLEOTIDE SEQUENCE [LARGE SCALE GENOMIC DNA]</scope>
    <source>
        <strain evidence="3">NBRC 111368</strain>
    </source>
</reference>
<name>A0ABW1YZ21_9RHOB</name>
<dbReference type="InterPro" id="IPR011010">
    <property type="entry name" value="DNA_brk_join_enz"/>
</dbReference>
<dbReference type="CDD" id="cd00397">
    <property type="entry name" value="DNA_BRE_C"/>
    <property type="match status" value="1"/>
</dbReference>
<evidence type="ECO:0000313" key="2">
    <source>
        <dbReference type="EMBL" id="MFC6642219.1"/>
    </source>
</evidence>
<evidence type="ECO:0008006" key="4">
    <source>
        <dbReference type="Google" id="ProtNLM"/>
    </source>
</evidence>
<dbReference type="RefSeq" id="WP_132444335.1">
    <property type="nucleotide sequence ID" value="NZ_JBHSWA010000001.1"/>
</dbReference>
<dbReference type="EMBL" id="JBHSWA010000001">
    <property type="protein sequence ID" value="MFC6642219.1"/>
    <property type="molecule type" value="Genomic_DNA"/>
</dbReference>
<evidence type="ECO:0000256" key="1">
    <source>
        <dbReference type="ARBA" id="ARBA00023172"/>
    </source>
</evidence>